<comment type="catalytic activity">
    <reaction evidence="6">
        <text>P(1),P(4)-bis(5'-adenosyl) tetraphosphate + H2O = 2 ADP + 2 H(+)</text>
        <dbReference type="Rhea" id="RHEA:24252"/>
        <dbReference type="ChEBI" id="CHEBI:15377"/>
        <dbReference type="ChEBI" id="CHEBI:15378"/>
        <dbReference type="ChEBI" id="CHEBI:58141"/>
        <dbReference type="ChEBI" id="CHEBI:456216"/>
        <dbReference type="EC" id="3.6.1.41"/>
    </reaction>
</comment>
<evidence type="ECO:0000256" key="6">
    <source>
        <dbReference type="ARBA" id="ARBA00049417"/>
    </source>
</evidence>
<dbReference type="GO" id="GO:0046872">
    <property type="term" value="F:metal ion binding"/>
    <property type="evidence" value="ECO:0007669"/>
    <property type="project" value="UniProtKB-KW"/>
</dbReference>
<keyword evidence="4 8" id="KW-0378">Hydrolase</keyword>
<dbReference type="PANTHER" id="PTHR35795:SF1">
    <property type="entry name" value="BIS(5'-NUCLEOSYL)-TETRAPHOSPHATASE, SYMMETRICAL"/>
    <property type="match status" value="1"/>
</dbReference>
<dbReference type="EMBL" id="DVHN01000129">
    <property type="protein sequence ID" value="HIR89286.1"/>
    <property type="molecule type" value="Genomic_DNA"/>
</dbReference>
<dbReference type="GO" id="GO:0000166">
    <property type="term" value="F:nucleotide binding"/>
    <property type="evidence" value="ECO:0007669"/>
    <property type="project" value="UniProtKB-KW"/>
</dbReference>
<proteinExistence type="predicted"/>
<protein>
    <recommendedName>
        <fullName evidence="1">bis(5'-nucleosyl)-tetraphosphatase (symmetrical)</fullName>
        <ecNumber evidence="1">3.6.1.41</ecNumber>
    </recommendedName>
</protein>
<dbReference type="SUPFAM" id="SSF109604">
    <property type="entry name" value="HD-domain/PDEase-like"/>
    <property type="match status" value="1"/>
</dbReference>
<dbReference type="SMART" id="SM00471">
    <property type="entry name" value="HDc"/>
    <property type="match status" value="1"/>
</dbReference>
<evidence type="ECO:0000256" key="5">
    <source>
        <dbReference type="ARBA" id="ARBA00023004"/>
    </source>
</evidence>
<organism evidence="8 9">
    <name type="scientific">Candidatus Fimimorpha faecalis</name>
    <dbReference type="NCBI Taxonomy" id="2840824"/>
    <lineage>
        <taxon>Bacteria</taxon>
        <taxon>Bacillati</taxon>
        <taxon>Bacillota</taxon>
        <taxon>Clostridia</taxon>
        <taxon>Eubacteriales</taxon>
        <taxon>Candidatus Fimimorpha</taxon>
    </lineage>
</organism>
<feature type="domain" description="HD" evidence="7">
    <location>
        <begin position="20"/>
        <end position="135"/>
    </location>
</feature>
<dbReference type="InterPro" id="IPR051094">
    <property type="entry name" value="Diverse_Catalytic_Enzymes"/>
</dbReference>
<gene>
    <name evidence="8" type="primary">yqeK</name>
    <name evidence="8" type="ORF">IAC96_10075</name>
</gene>
<dbReference type="Pfam" id="PF01966">
    <property type="entry name" value="HD"/>
    <property type="match status" value="1"/>
</dbReference>
<keyword evidence="2" id="KW-0479">Metal-binding</keyword>
<reference evidence="8" key="1">
    <citation type="submission" date="2020-10" db="EMBL/GenBank/DDBJ databases">
        <authorList>
            <person name="Gilroy R."/>
        </authorList>
    </citation>
    <scope>NUCLEOTIDE SEQUENCE</scope>
    <source>
        <strain evidence="8">ChiW13-3771</strain>
    </source>
</reference>
<accession>A0A9D1EF58</accession>
<comment type="caution">
    <text evidence="8">The sequence shown here is derived from an EMBL/GenBank/DDBJ whole genome shotgun (WGS) entry which is preliminary data.</text>
</comment>
<evidence type="ECO:0000259" key="7">
    <source>
        <dbReference type="PROSITE" id="PS51831"/>
    </source>
</evidence>
<reference evidence="8" key="2">
    <citation type="journal article" date="2021" name="PeerJ">
        <title>Extensive microbial diversity within the chicken gut microbiome revealed by metagenomics and culture.</title>
        <authorList>
            <person name="Gilroy R."/>
            <person name="Ravi A."/>
            <person name="Getino M."/>
            <person name="Pursley I."/>
            <person name="Horton D.L."/>
            <person name="Alikhan N.F."/>
            <person name="Baker D."/>
            <person name="Gharbi K."/>
            <person name="Hall N."/>
            <person name="Watson M."/>
            <person name="Adriaenssens E.M."/>
            <person name="Foster-Nyarko E."/>
            <person name="Jarju S."/>
            <person name="Secka A."/>
            <person name="Antonio M."/>
            <person name="Oren A."/>
            <person name="Chaudhuri R.R."/>
            <person name="La Ragione R."/>
            <person name="Hildebrand F."/>
            <person name="Pallen M.J."/>
        </authorList>
    </citation>
    <scope>NUCLEOTIDE SEQUENCE</scope>
    <source>
        <strain evidence="8">ChiW13-3771</strain>
    </source>
</reference>
<dbReference type="PANTHER" id="PTHR35795">
    <property type="entry name" value="SLR1885 PROTEIN"/>
    <property type="match status" value="1"/>
</dbReference>
<dbReference type="Proteomes" id="UP000824201">
    <property type="component" value="Unassembled WGS sequence"/>
</dbReference>
<sequence length="194" mass="22567">MQMDVIRIRKKLKKKLDEQRYEHTLGVAFTAMSLAMKYDVDLHKAELAGLLHDCAKCMPDERKLHKCEKYNIPISETERKNPSLLHSKLGAYLAEHKYGVKDPEILNAILYHTTGHADMTMLEKIIFVADYIEPRRNKAPNLSKVRKLAFEMMDEAVCKIMKDTLSYLEKKNAVIDDETMHAYEFYASETKKKK</sequence>
<dbReference type="PROSITE" id="PS51831">
    <property type="entry name" value="HD"/>
    <property type="match status" value="1"/>
</dbReference>
<dbReference type="NCBIfam" id="TIGR00488">
    <property type="entry name" value="bis(5'-nucleosyl)-tetraphosphatase (symmetrical) YqeK"/>
    <property type="match status" value="1"/>
</dbReference>
<dbReference type="GO" id="GO:0008803">
    <property type="term" value="F:bis(5'-nucleosyl)-tetraphosphatase (symmetrical) activity"/>
    <property type="evidence" value="ECO:0007669"/>
    <property type="project" value="UniProtKB-EC"/>
</dbReference>
<keyword evidence="5" id="KW-0408">Iron</keyword>
<dbReference type="AlphaFoldDB" id="A0A9D1EF58"/>
<dbReference type="NCBIfam" id="TIGR00277">
    <property type="entry name" value="HDIG"/>
    <property type="match status" value="1"/>
</dbReference>
<dbReference type="Gene3D" id="1.10.3210.10">
    <property type="entry name" value="Hypothetical protein af1432"/>
    <property type="match status" value="1"/>
</dbReference>
<dbReference type="InterPro" id="IPR003607">
    <property type="entry name" value="HD/PDEase_dom"/>
</dbReference>
<dbReference type="EC" id="3.6.1.41" evidence="1"/>
<evidence type="ECO:0000256" key="4">
    <source>
        <dbReference type="ARBA" id="ARBA00022801"/>
    </source>
</evidence>
<name>A0A9D1EF58_9FIRM</name>
<evidence type="ECO:0000256" key="1">
    <source>
        <dbReference type="ARBA" id="ARBA00012506"/>
    </source>
</evidence>
<dbReference type="CDD" id="cd00077">
    <property type="entry name" value="HDc"/>
    <property type="match status" value="1"/>
</dbReference>
<dbReference type="InterPro" id="IPR005249">
    <property type="entry name" value="YqeK"/>
</dbReference>
<dbReference type="InterPro" id="IPR006675">
    <property type="entry name" value="HDIG_dom"/>
</dbReference>
<dbReference type="InterPro" id="IPR006674">
    <property type="entry name" value="HD_domain"/>
</dbReference>
<evidence type="ECO:0000313" key="9">
    <source>
        <dbReference type="Proteomes" id="UP000824201"/>
    </source>
</evidence>
<keyword evidence="3" id="KW-0547">Nucleotide-binding</keyword>
<evidence type="ECO:0000256" key="3">
    <source>
        <dbReference type="ARBA" id="ARBA00022741"/>
    </source>
</evidence>
<evidence type="ECO:0000256" key="2">
    <source>
        <dbReference type="ARBA" id="ARBA00022723"/>
    </source>
</evidence>
<evidence type="ECO:0000313" key="8">
    <source>
        <dbReference type="EMBL" id="HIR89286.1"/>
    </source>
</evidence>